<comment type="caution">
    <text evidence="4">The sequence shown here is derived from an EMBL/GenBank/DDBJ whole genome shotgun (WGS) entry which is preliminary data.</text>
</comment>
<accession>A0A267F8X6</accession>
<feature type="compositionally biased region" description="Basic residues" evidence="2">
    <location>
        <begin position="155"/>
        <end position="166"/>
    </location>
</feature>
<name>A0A267F8X6_9PLAT</name>
<dbReference type="InterPro" id="IPR001478">
    <property type="entry name" value="PDZ"/>
</dbReference>
<dbReference type="PROSITE" id="PS50106">
    <property type="entry name" value="PDZ"/>
    <property type="match status" value="1"/>
</dbReference>
<keyword evidence="1" id="KW-0175">Coiled coil</keyword>
<keyword evidence="5" id="KW-1185">Reference proteome</keyword>
<dbReference type="SMART" id="SM00228">
    <property type="entry name" value="PDZ"/>
    <property type="match status" value="1"/>
</dbReference>
<feature type="domain" description="PDZ" evidence="3">
    <location>
        <begin position="26"/>
        <end position="118"/>
    </location>
</feature>
<feature type="coiled-coil region" evidence="1">
    <location>
        <begin position="334"/>
        <end position="375"/>
    </location>
</feature>
<dbReference type="AlphaFoldDB" id="A0A267F8X6"/>
<evidence type="ECO:0000313" key="5">
    <source>
        <dbReference type="Proteomes" id="UP000215902"/>
    </source>
</evidence>
<gene>
    <name evidence="4" type="ORF">BOX15_Mlig006246g1</name>
</gene>
<protein>
    <recommendedName>
        <fullName evidence="3">PDZ domain-containing protein</fullName>
    </recommendedName>
</protein>
<feature type="region of interest" description="Disordered" evidence="2">
    <location>
        <begin position="139"/>
        <end position="197"/>
    </location>
</feature>
<dbReference type="Gene3D" id="2.30.42.10">
    <property type="match status" value="1"/>
</dbReference>
<evidence type="ECO:0000313" key="4">
    <source>
        <dbReference type="EMBL" id="PAA69462.1"/>
    </source>
</evidence>
<dbReference type="Proteomes" id="UP000215902">
    <property type="component" value="Unassembled WGS sequence"/>
</dbReference>
<feature type="non-terminal residue" evidence="4">
    <location>
        <position position="1"/>
    </location>
</feature>
<dbReference type="InterPro" id="IPR036034">
    <property type="entry name" value="PDZ_sf"/>
</dbReference>
<dbReference type="SUPFAM" id="SSF50156">
    <property type="entry name" value="PDZ domain-like"/>
    <property type="match status" value="1"/>
</dbReference>
<feature type="region of interest" description="Disordered" evidence="2">
    <location>
        <begin position="460"/>
        <end position="492"/>
    </location>
</feature>
<proteinExistence type="predicted"/>
<sequence>AAMTQGSYTLAGAVDSSDKQQEELLEIDLIRHPGKPLGIEFLFGHLSLPRGPTSGLFVRRVDRQTAGSDSGEASLLEEGDFVLSANGQELRTAATEAAALEAIRKAGRQCRLRVLRSDFVRSEFLNCLVRSLNGGGVIGGSRRGPSAVDDDVAVHQRRPQQQRQRRAAAESASPTRSRHQAPLPPTQKQPQSMPALSSGARVPLAKLELALARLGYRFTAGELAELRNSVGGGGSGSVPFGQFVAAVSDIIGRRWGAGNQLEIEEAVVVPAAAAATSAAAPPSQRHRQSGGFEARDKLDVVDSGAAKQRPFVAATSTSTGSQTALTGPAQDAAVAAAKSEARELADQCAALQRRLDDAEAAIERDRRRLAVLAGELRKSGRHSNRLATALQATLDLLGRLANLDQAERAEADAVAERAAELLSNEGFDGNDDLPPGWEPAQLRPGGAEAAAAVFANHAEGRVARQPPAAGNSKRAEQEAEPEVDGPKRLQRYRMDILDRNGVPVRQIAL</sequence>
<evidence type="ECO:0000256" key="2">
    <source>
        <dbReference type="SAM" id="MobiDB-lite"/>
    </source>
</evidence>
<reference evidence="4 5" key="1">
    <citation type="submission" date="2017-06" db="EMBL/GenBank/DDBJ databases">
        <title>A platform for efficient transgenesis in Macrostomum lignano, a flatworm model organism for stem cell research.</title>
        <authorList>
            <person name="Berezikov E."/>
        </authorList>
    </citation>
    <scope>NUCLEOTIDE SEQUENCE [LARGE SCALE GENOMIC DNA]</scope>
    <source>
        <strain evidence="4">DV1</strain>
        <tissue evidence="4">Whole organism</tissue>
    </source>
</reference>
<evidence type="ECO:0000259" key="3">
    <source>
        <dbReference type="PROSITE" id="PS50106"/>
    </source>
</evidence>
<dbReference type="EMBL" id="NIVC01001321">
    <property type="protein sequence ID" value="PAA69462.1"/>
    <property type="molecule type" value="Genomic_DNA"/>
</dbReference>
<organism evidence="4 5">
    <name type="scientific">Macrostomum lignano</name>
    <dbReference type="NCBI Taxonomy" id="282301"/>
    <lineage>
        <taxon>Eukaryota</taxon>
        <taxon>Metazoa</taxon>
        <taxon>Spiralia</taxon>
        <taxon>Lophotrochozoa</taxon>
        <taxon>Platyhelminthes</taxon>
        <taxon>Rhabditophora</taxon>
        <taxon>Macrostomorpha</taxon>
        <taxon>Macrostomida</taxon>
        <taxon>Macrostomidae</taxon>
        <taxon>Macrostomum</taxon>
    </lineage>
</organism>
<evidence type="ECO:0000256" key="1">
    <source>
        <dbReference type="SAM" id="Coils"/>
    </source>
</evidence>